<sequence length="84" mass="9974">MNKMANLRADPDNYPIYPMEKRLHNLSLLRMNKFSPKQDSNDFPGYGIQKRLHNLSLLRMNKFARPSIPEAKRRFFEDLSYASK</sequence>
<dbReference type="AlphaFoldDB" id="A0A914DNG1"/>
<evidence type="ECO:0000313" key="2">
    <source>
        <dbReference type="WBParaSite" id="ACRNAN_scaffold301.g16545.t1"/>
    </source>
</evidence>
<keyword evidence="1" id="KW-1185">Reference proteome</keyword>
<accession>A0A914DNG1</accession>
<reference evidence="2" key="1">
    <citation type="submission" date="2022-11" db="UniProtKB">
        <authorList>
            <consortium name="WormBaseParasite"/>
        </authorList>
    </citation>
    <scope>IDENTIFICATION</scope>
</reference>
<dbReference type="WBParaSite" id="ACRNAN_scaffold301.g16545.t1">
    <property type="protein sequence ID" value="ACRNAN_scaffold301.g16545.t1"/>
    <property type="gene ID" value="ACRNAN_scaffold301.g16545"/>
</dbReference>
<evidence type="ECO:0000313" key="1">
    <source>
        <dbReference type="Proteomes" id="UP000887540"/>
    </source>
</evidence>
<dbReference type="Proteomes" id="UP000887540">
    <property type="component" value="Unplaced"/>
</dbReference>
<protein>
    <submittedName>
        <fullName evidence="2">Uncharacterized protein</fullName>
    </submittedName>
</protein>
<organism evidence="1 2">
    <name type="scientific">Acrobeloides nanus</name>
    <dbReference type="NCBI Taxonomy" id="290746"/>
    <lineage>
        <taxon>Eukaryota</taxon>
        <taxon>Metazoa</taxon>
        <taxon>Ecdysozoa</taxon>
        <taxon>Nematoda</taxon>
        <taxon>Chromadorea</taxon>
        <taxon>Rhabditida</taxon>
        <taxon>Tylenchina</taxon>
        <taxon>Cephalobomorpha</taxon>
        <taxon>Cephaloboidea</taxon>
        <taxon>Cephalobidae</taxon>
        <taxon>Acrobeloides</taxon>
    </lineage>
</organism>
<name>A0A914DNG1_9BILA</name>
<proteinExistence type="predicted"/>